<proteinExistence type="predicted"/>
<keyword evidence="3" id="KW-1185">Reference proteome</keyword>
<sequence length="276" mass="31224">MSQYERLIAEGAVLRRQQMLFLGVPTFLVAVAAYALSKSPADGLLSIVLALVLTPVSVHALLLLGSVRYRVAWRRSCQVRAERARLRQALAERFNAFRVRARGESFKKAYGLAGRDIRSLEEALAVGMHRERREVFVTAFMRSGVVVRVTASIGSSYRCRPADDPAKWRDHIDRLRCDEIRQYHNHPVYEGSTTPSAGDIRTSRQFEKLLGAHASKLRSFIICWNRVGEWRVIEYDARGGHWMHDAFDIARQHAGLSDERGGSKLSARARNPMSHP</sequence>
<evidence type="ECO:0000313" key="3">
    <source>
        <dbReference type="Proteomes" id="UP001556637"/>
    </source>
</evidence>
<dbReference type="Proteomes" id="UP001556637">
    <property type="component" value="Unassembled WGS sequence"/>
</dbReference>
<dbReference type="RefSeq" id="WP_367983152.1">
    <property type="nucleotide sequence ID" value="NZ_JBAKFF010000001.1"/>
</dbReference>
<comment type="caution">
    <text evidence="2">The sequence shown here is derived from an EMBL/GenBank/DDBJ whole genome shotgun (WGS) entry which is preliminary data.</text>
</comment>
<keyword evidence="1" id="KW-0472">Membrane</keyword>
<dbReference type="EMBL" id="JBAKFF010000001">
    <property type="protein sequence ID" value="MEX0430366.1"/>
    <property type="molecule type" value="Genomic_DNA"/>
</dbReference>
<accession>A0ABV3T585</accession>
<evidence type="ECO:0000256" key="1">
    <source>
        <dbReference type="SAM" id="Phobius"/>
    </source>
</evidence>
<protein>
    <submittedName>
        <fullName evidence="2">Uncharacterized protein</fullName>
    </submittedName>
</protein>
<reference evidence="2 3" key="1">
    <citation type="submission" date="2024-02" db="EMBL/GenBank/DDBJ databases">
        <title>New especies of Spiribacter isolated from saline water.</title>
        <authorList>
            <person name="Leon M.J."/>
            <person name="De La Haba R."/>
            <person name="Sanchez-Porro C."/>
            <person name="Ventosa A."/>
        </authorList>
    </citation>
    <scope>NUCLEOTIDE SEQUENCE [LARGE SCALE GENOMIC DNA]</scope>
    <source>
        <strain evidence="3">ag22IC4-189</strain>
    </source>
</reference>
<gene>
    <name evidence="2" type="ORF">V6X30_02985</name>
</gene>
<organism evidence="2 3">
    <name type="scientific">Spiribacter insolitus</name>
    <dbReference type="NCBI Taxonomy" id="3122417"/>
    <lineage>
        <taxon>Bacteria</taxon>
        <taxon>Pseudomonadati</taxon>
        <taxon>Pseudomonadota</taxon>
        <taxon>Gammaproteobacteria</taxon>
        <taxon>Chromatiales</taxon>
        <taxon>Ectothiorhodospiraceae</taxon>
        <taxon>Spiribacter</taxon>
    </lineage>
</organism>
<feature type="transmembrane region" description="Helical" evidence="1">
    <location>
        <begin position="43"/>
        <end position="65"/>
    </location>
</feature>
<keyword evidence="1" id="KW-1133">Transmembrane helix</keyword>
<evidence type="ECO:0000313" key="2">
    <source>
        <dbReference type="EMBL" id="MEX0430366.1"/>
    </source>
</evidence>
<feature type="transmembrane region" description="Helical" evidence="1">
    <location>
        <begin position="20"/>
        <end position="37"/>
    </location>
</feature>
<keyword evidence="1" id="KW-0812">Transmembrane</keyword>
<name>A0ABV3T585_9GAMM</name>